<keyword evidence="3 14" id="KW-0813">Transport</keyword>
<dbReference type="Pfam" id="PF07664">
    <property type="entry name" value="FeoB_C"/>
    <property type="match status" value="1"/>
</dbReference>
<evidence type="ECO:0000256" key="1">
    <source>
        <dbReference type="ARBA" id="ARBA00003926"/>
    </source>
</evidence>
<keyword evidence="7" id="KW-0547">Nucleotide-binding</keyword>
<dbReference type="InterPro" id="IPR011642">
    <property type="entry name" value="Gate_dom"/>
</dbReference>
<feature type="transmembrane region" description="Helical" evidence="14">
    <location>
        <begin position="575"/>
        <end position="596"/>
    </location>
</feature>
<comment type="subcellular location">
    <subcellularLocation>
        <location evidence="14">Cell inner membrane</location>
        <topology evidence="14">Multi-pass membrane protein</topology>
    </subcellularLocation>
    <subcellularLocation>
        <location evidence="2">Cell membrane</location>
        <topology evidence="2">Multi-pass membrane protein</topology>
    </subcellularLocation>
</comment>
<comment type="function">
    <text evidence="1 14">Probable transporter of a GTP-driven Fe(2+) uptake system.</text>
</comment>
<keyword evidence="8 14" id="KW-1133">Transmembrane helix</keyword>
<evidence type="ECO:0000256" key="9">
    <source>
        <dbReference type="ARBA" id="ARBA00023004"/>
    </source>
</evidence>
<dbReference type="InterPro" id="IPR030389">
    <property type="entry name" value="G_FEOB_dom"/>
</dbReference>
<dbReference type="InterPro" id="IPR011640">
    <property type="entry name" value="Fe2_transport_prot_B_C"/>
</dbReference>
<evidence type="ECO:0000256" key="13">
    <source>
        <dbReference type="NCBIfam" id="TIGR00437"/>
    </source>
</evidence>
<keyword evidence="12 14" id="KW-0472">Membrane</keyword>
<feature type="transmembrane region" description="Helical" evidence="14">
    <location>
        <begin position="726"/>
        <end position="749"/>
    </location>
</feature>
<feature type="transmembrane region" description="Helical" evidence="14">
    <location>
        <begin position="694"/>
        <end position="714"/>
    </location>
</feature>
<evidence type="ECO:0000256" key="11">
    <source>
        <dbReference type="ARBA" id="ARBA00023134"/>
    </source>
</evidence>
<evidence type="ECO:0000256" key="2">
    <source>
        <dbReference type="ARBA" id="ARBA00004651"/>
    </source>
</evidence>
<sequence>MLDSARRTPKSCCGDGSSRTDSDAGAARVALVGNPNTGKSTLFNALTGARQRVGNWPGKTVEVAWGSWRTGDAVATPVALVDLPGTYSLVPHSPDEALTRDLLVDRGAEGRPHLIVVTLDASNLARNLYLLAQVKDTGIPLVVALTMSDTAAARGIEVDPRALSEAVDAPVVPVLPRERKGLDALAAAVREVLADPRPCPAADLGPAVEETVRGLADLIGSEEPEVAALRPARWAAMSLLSGDEAPWATAGLRTAAAVRARALVTEHGMPGTEVPDSEPAAPRAQPSSSEHPHAEPPHEEADFEDAELVLAEGRYLWARHVHAASVHCPAGSRATWTDRIDRVLTSRWTGLPLFLGVMWAVFQATTTCAKPLQDGLQEFFSGPVTSLAVELVGDPDHGGWLPGLVVNGLVSGVGQLLSFVPLMAIMYVLLALLEDSGYFARAAFVADRLMRLLGLPGQAFLPLIVGFGCNVPALSASRVLSNRQHRLLLGMVIPFVTCSARLTVYVLLAGVFFGSSAGTVVFLMYVLSIVLVVVMGLALRRVLFRDSAREPLILELPPYRMPTLRGVALQTWQKLAGFLRTAGGIVVITVTAVWLLSSVPAGSGRGGFGGVSVAQSLFGAVARFIAPVFSWAGFGEWHASATLVTGFVAKEAVISTMAQTYQTQDADGGAQAGALGPQLRATFEQASGGHTVPAVLAFMVFLLAYTPCMTTIAAQRTEIGGRLTAVSMGLQLAVAWALAVLVFQVGSLIA</sequence>
<dbReference type="PANTHER" id="PTHR43185:SF1">
    <property type="entry name" value="FE(2+) TRANSPORTER FEOB"/>
    <property type="match status" value="1"/>
</dbReference>
<dbReference type="InterPro" id="IPR027417">
    <property type="entry name" value="P-loop_NTPase"/>
</dbReference>
<feature type="region of interest" description="Disordered" evidence="15">
    <location>
        <begin position="1"/>
        <end position="23"/>
    </location>
</feature>
<feature type="domain" description="FeoB-type G" evidence="16">
    <location>
        <begin position="26"/>
        <end position="195"/>
    </location>
</feature>
<dbReference type="PROSITE" id="PS51711">
    <property type="entry name" value="G_FEOB"/>
    <property type="match status" value="1"/>
</dbReference>
<dbReference type="Proteomes" id="UP000600946">
    <property type="component" value="Unassembled WGS sequence"/>
</dbReference>
<feature type="region of interest" description="Disordered" evidence="15">
    <location>
        <begin position="268"/>
        <end position="302"/>
    </location>
</feature>
<evidence type="ECO:0000256" key="3">
    <source>
        <dbReference type="ARBA" id="ARBA00022448"/>
    </source>
</evidence>
<keyword evidence="6 14" id="KW-0812">Transmembrane</keyword>
<feature type="transmembrane region" description="Helical" evidence="14">
    <location>
        <begin position="519"/>
        <end position="539"/>
    </location>
</feature>
<comment type="caution">
    <text evidence="14">Lacks conserved residue(s) required for the propagation of feature annotation.</text>
</comment>
<keyword evidence="10" id="KW-0406">Ion transport</keyword>
<evidence type="ECO:0000256" key="6">
    <source>
        <dbReference type="ARBA" id="ARBA00022692"/>
    </source>
</evidence>
<evidence type="ECO:0000256" key="8">
    <source>
        <dbReference type="ARBA" id="ARBA00022989"/>
    </source>
</evidence>
<proteinExistence type="inferred from homology"/>
<evidence type="ECO:0000256" key="12">
    <source>
        <dbReference type="ARBA" id="ARBA00023136"/>
    </source>
</evidence>
<comment type="similarity">
    <text evidence="14">Belongs to the TRAFAC class TrmE-Era-EngA-EngB-Septin-like GTPase superfamily. FeoB GTPase (TC 9.A.8) family.</text>
</comment>
<dbReference type="RefSeq" id="WP_190026040.1">
    <property type="nucleotide sequence ID" value="NZ_BMUU01000001.1"/>
</dbReference>
<dbReference type="CDD" id="cd01879">
    <property type="entry name" value="FeoB"/>
    <property type="match status" value="1"/>
</dbReference>
<dbReference type="Pfam" id="PF02421">
    <property type="entry name" value="FeoB_N"/>
    <property type="match status" value="1"/>
</dbReference>
<feature type="transmembrane region" description="Helical" evidence="14">
    <location>
        <begin position="416"/>
        <end position="433"/>
    </location>
</feature>
<feature type="compositionally biased region" description="Basic and acidic residues" evidence="15">
    <location>
        <begin position="290"/>
        <end position="300"/>
    </location>
</feature>
<dbReference type="Pfam" id="PF07670">
    <property type="entry name" value="Gate"/>
    <property type="match status" value="2"/>
</dbReference>
<evidence type="ECO:0000256" key="5">
    <source>
        <dbReference type="ARBA" id="ARBA00022496"/>
    </source>
</evidence>
<evidence type="ECO:0000256" key="10">
    <source>
        <dbReference type="ARBA" id="ARBA00023065"/>
    </source>
</evidence>
<evidence type="ECO:0000313" key="17">
    <source>
        <dbReference type="EMBL" id="GGY16401.1"/>
    </source>
</evidence>
<dbReference type="InterPro" id="IPR003373">
    <property type="entry name" value="Fe2_transport_prot-B"/>
</dbReference>
<keyword evidence="11 14" id="KW-0342">GTP-binding</keyword>
<dbReference type="SUPFAM" id="SSF52540">
    <property type="entry name" value="P-loop containing nucleoside triphosphate hydrolases"/>
    <property type="match status" value="1"/>
</dbReference>
<keyword evidence="18" id="KW-1185">Reference proteome</keyword>
<feature type="transmembrane region" description="Helical" evidence="14">
    <location>
        <begin position="487"/>
        <end position="513"/>
    </location>
</feature>
<evidence type="ECO:0000259" key="16">
    <source>
        <dbReference type="PROSITE" id="PS51711"/>
    </source>
</evidence>
<dbReference type="InterPro" id="IPR050860">
    <property type="entry name" value="FeoB_GTPase"/>
</dbReference>
<evidence type="ECO:0000256" key="15">
    <source>
        <dbReference type="SAM" id="MobiDB-lite"/>
    </source>
</evidence>
<dbReference type="GeneID" id="96288573"/>
<dbReference type="PANTHER" id="PTHR43185">
    <property type="entry name" value="FERROUS IRON TRANSPORT PROTEIN B"/>
    <property type="match status" value="1"/>
</dbReference>
<accession>A0ABQ2ZK55</accession>
<feature type="transmembrane region" description="Helical" evidence="14">
    <location>
        <begin position="453"/>
        <end position="475"/>
    </location>
</feature>
<keyword evidence="9 14" id="KW-0408">Iron</keyword>
<name>A0ABQ2ZK55_9ACTN</name>
<evidence type="ECO:0000256" key="14">
    <source>
        <dbReference type="RuleBase" id="RU362098"/>
    </source>
</evidence>
<dbReference type="EMBL" id="BMUU01000001">
    <property type="protein sequence ID" value="GGY16401.1"/>
    <property type="molecule type" value="Genomic_DNA"/>
</dbReference>
<reference evidence="18" key="1">
    <citation type="journal article" date="2019" name="Int. J. Syst. Evol. Microbiol.">
        <title>The Global Catalogue of Microorganisms (GCM) 10K type strain sequencing project: providing services to taxonomists for standard genome sequencing and annotation.</title>
        <authorList>
            <consortium name="The Broad Institute Genomics Platform"/>
            <consortium name="The Broad Institute Genome Sequencing Center for Infectious Disease"/>
            <person name="Wu L."/>
            <person name="Ma J."/>
        </authorList>
    </citation>
    <scope>NUCLEOTIDE SEQUENCE [LARGE SCALE GENOMIC DNA]</scope>
    <source>
        <strain evidence="18">JCM 4594</strain>
    </source>
</reference>
<keyword evidence="5 14" id="KW-0410">Iron transport</keyword>
<gene>
    <name evidence="17" type="ORF">GCM10010326_05490</name>
</gene>
<evidence type="ECO:0000256" key="7">
    <source>
        <dbReference type="ARBA" id="ARBA00022741"/>
    </source>
</evidence>
<evidence type="ECO:0000256" key="4">
    <source>
        <dbReference type="ARBA" id="ARBA00022475"/>
    </source>
</evidence>
<keyword evidence="4" id="KW-1003">Cell membrane</keyword>
<evidence type="ECO:0000313" key="18">
    <source>
        <dbReference type="Proteomes" id="UP000600946"/>
    </source>
</evidence>
<dbReference type="Gene3D" id="3.40.50.300">
    <property type="entry name" value="P-loop containing nucleotide triphosphate hydrolases"/>
    <property type="match status" value="1"/>
</dbReference>
<dbReference type="NCBIfam" id="TIGR00437">
    <property type="entry name" value="feoB"/>
    <property type="match status" value="1"/>
</dbReference>
<protein>
    <recommendedName>
        <fullName evidence="13 14">Ferrous iron transport protein B</fullName>
    </recommendedName>
</protein>
<organism evidence="17 18">
    <name type="scientific">Streptomyces xanthochromogenes</name>
    <dbReference type="NCBI Taxonomy" id="67384"/>
    <lineage>
        <taxon>Bacteria</taxon>
        <taxon>Bacillati</taxon>
        <taxon>Actinomycetota</taxon>
        <taxon>Actinomycetes</taxon>
        <taxon>Kitasatosporales</taxon>
        <taxon>Streptomycetaceae</taxon>
        <taxon>Streptomyces</taxon>
    </lineage>
</organism>
<comment type="caution">
    <text evidence="17">The sequence shown here is derived from an EMBL/GenBank/DDBJ whole genome shotgun (WGS) entry which is preliminary data.</text>
</comment>